<proteinExistence type="predicted"/>
<evidence type="ECO:0000313" key="2">
    <source>
        <dbReference type="EMBL" id="UJG42163.1"/>
    </source>
</evidence>
<dbReference type="AlphaFoldDB" id="A0A9Y1FN11"/>
<dbReference type="SUPFAM" id="SSF54862">
    <property type="entry name" value="4Fe-4S ferredoxins"/>
    <property type="match status" value="1"/>
</dbReference>
<evidence type="ECO:0000259" key="1">
    <source>
        <dbReference type="PROSITE" id="PS51379"/>
    </source>
</evidence>
<feature type="domain" description="4Fe-4S ferredoxin-type" evidence="1">
    <location>
        <begin position="1"/>
        <end position="28"/>
    </location>
</feature>
<dbReference type="Pfam" id="PF12838">
    <property type="entry name" value="Fer4_7"/>
    <property type="match status" value="1"/>
</dbReference>
<dbReference type="GO" id="GO:0016491">
    <property type="term" value="F:oxidoreductase activity"/>
    <property type="evidence" value="ECO:0007669"/>
    <property type="project" value="UniProtKB-ARBA"/>
</dbReference>
<feature type="domain" description="4Fe-4S ferredoxin-type" evidence="1">
    <location>
        <begin position="30"/>
        <end position="60"/>
    </location>
</feature>
<name>A0A9Y1FN11_9ARCH</name>
<organism evidence="2">
    <name type="scientific">Candidatus Heimdallarchaeum aukensis</name>
    <dbReference type="NCBI Taxonomy" id="2876573"/>
    <lineage>
        <taxon>Archaea</taxon>
        <taxon>Promethearchaeati</taxon>
        <taxon>Candidatus Heimdallarchaeota</taxon>
        <taxon>Candidatus Heimdallarchaeia (ex Rinke et al. 2021) (nom. nud.)</taxon>
        <taxon>Candidatus Heimdallarchaeales</taxon>
        <taxon>Candidatus Heimdallarchaeaceae</taxon>
        <taxon>Candidatus Heimdallarchaeum</taxon>
    </lineage>
</organism>
<gene>
    <name evidence="2" type="ORF">K9W45_11990</name>
</gene>
<sequence>MLLDKEKCKGTGICIDVCHRNCYSMDEEEKKVKIVNSIDCIKCGTCIVQCPFDALSFITPTGKIIQPETIRTYKLNLSGKRV</sequence>
<dbReference type="Proteomes" id="UP001201020">
    <property type="component" value="Chromosome"/>
</dbReference>
<dbReference type="InterPro" id="IPR017900">
    <property type="entry name" value="4Fe4S_Fe_S_CS"/>
</dbReference>
<dbReference type="PROSITE" id="PS00198">
    <property type="entry name" value="4FE4S_FER_1"/>
    <property type="match status" value="1"/>
</dbReference>
<dbReference type="EMBL" id="CP084166">
    <property type="protein sequence ID" value="UJG42163.1"/>
    <property type="molecule type" value="Genomic_DNA"/>
</dbReference>
<dbReference type="InterPro" id="IPR017896">
    <property type="entry name" value="4Fe4S_Fe-S-bd"/>
</dbReference>
<reference evidence="2" key="1">
    <citation type="journal article" date="2022" name="Nat. Microbiol.">
        <title>Unique mobile elements and scalable gene flow at the prokaryote-eukaryote boundary revealed by circularized Asgard archaea genomes.</title>
        <authorList>
            <person name="Wu F."/>
            <person name="Speth D.R."/>
            <person name="Philosof A."/>
            <person name="Cremiere A."/>
            <person name="Narayanan A."/>
            <person name="Barco R.A."/>
            <person name="Connon S.A."/>
            <person name="Amend J.P."/>
            <person name="Antoshechkin I.A."/>
            <person name="Orphan V.J."/>
        </authorList>
    </citation>
    <scope>NUCLEOTIDE SEQUENCE</scope>
    <source>
        <strain evidence="2">PM71</strain>
    </source>
</reference>
<dbReference type="PROSITE" id="PS51379">
    <property type="entry name" value="4FE4S_FER_2"/>
    <property type="match status" value="2"/>
</dbReference>
<accession>A0A9Y1FN11</accession>
<dbReference type="Gene3D" id="3.30.70.20">
    <property type="match status" value="1"/>
</dbReference>
<protein>
    <submittedName>
        <fullName evidence="2">4Fe-4S dicluster domain-containing protein</fullName>
    </submittedName>
</protein>